<keyword evidence="3" id="KW-0413">Isomerase</keyword>
<reference evidence="3 4" key="1">
    <citation type="submission" date="2018-02" db="EMBL/GenBank/DDBJ databases">
        <title>The draft genome of Phyllobacterium sp. 1N-3.</title>
        <authorList>
            <person name="Liu L."/>
            <person name="Li L."/>
            <person name="Zhang X."/>
            <person name="Wang T."/>
            <person name="Liang L."/>
        </authorList>
    </citation>
    <scope>NUCLEOTIDE SEQUENCE [LARGE SCALE GENOMIC DNA]</scope>
    <source>
        <strain evidence="3 4">1N-3</strain>
    </source>
</reference>
<evidence type="ECO:0000256" key="1">
    <source>
        <dbReference type="ARBA" id="ARBA00009235"/>
    </source>
</evidence>
<dbReference type="GO" id="GO:0016853">
    <property type="term" value="F:isomerase activity"/>
    <property type="evidence" value="ECO:0007669"/>
    <property type="project" value="UniProtKB-KW"/>
</dbReference>
<comment type="similarity">
    <text evidence="1">Belongs to the SIS family. PHI subfamily.</text>
</comment>
<dbReference type="AlphaFoldDB" id="A0A2S9IPU5"/>
<keyword evidence="4" id="KW-1185">Reference proteome</keyword>
<protein>
    <submittedName>
        <fullName evidence="3">6-phospho-3-hexuloisomerase</fullName>
    </submittedName>
</protein>
<dbReference type="InterPro" id="IPR017552">
    <property type="entry name" value="PHI/rmpB"/>
</dbReference>
<comment type="caution">
    <text evidence="3">The sequence shown here is derived from an EMBL/GenBank/DDBJ whole genome shotgun (WGS) entry which is preliminary data.</text>
</comment>
<dbReference type="Proteomes" id="UP000239434">
    <property type="component" value="Unassembled WGS sequence"/>
</dbReference>
<dbReference type="PANTHER" id="PTHR43443">
    <property type="entry name" value="3-HEXULOSE-6-PHOSPHATE ISOMERASE"/>
    <property type="match status" value="1"/>
</dbReference>
<dbReference type="EMBL" id="PVBR01000011">
    <property type="protein sequence ID" value="PRD42512.1"/>
    <property type="molecule type" value="Genomic_DNA"/>
</dbReference>
<dbReference type="InterPro" id="IPR001347">
    <property type="entry name" value="SIS_dom"/>
</dbReference>
<dbReference type="Pfam" id="PF01380">
    <property type="entry name" value="SIS"/>
    <property type="match status" value="1"/>
</dbReference>
<organism evidence="3 4">
    <name type="scientific">Phyllobacterium phragmitis</name>
    <dbReference type="NCBI Taxonomy" id="2670329"/>
    <lineage>
        <taxon>Bacteria</taxon>
        <taxon>Pseudomonadati</taxon>
        <taxon>Pseudomonadota</taxon>
        <taxon>Alphaproteobacteria</taxon>
        <taxon>Hyphomicrobiales</taxon>
        <taxon>Phyllobacteriaceae</taxon>
        <taxon>Phyllobacterium</taxon>
    </lineage>
</organism>
<name>A0A2S9IPU5_9HYPH</name>
<accession>A0A2S9IPU5</accession>
<dbReference type="CDD" id="cd05005">
    <property type="entry name" value="SIS_PHI"/>
    <property type="match status" value="1"/>
</dbReference>
<feature type="domain" description="SIS" evidence="2">
    <location>
        <begin position="34"/>
        <end position="177"/>
    </location>
</feature>
<dbReference type="InterPro" id="IPR046348">
    <property type="entry name" value="SIS_dom_sf"/>
</dbReference>
<evidence type="ECO:0000259" key="2">
    <source>
        <dbReference type="PROSITE" id="PS51464"/>
    </source>
</evidence>
<dbReference type="GO" id="GO:0097367">
    <property type="term" value="F:carbohydrate derivative binding"/>
    <property type="evidence" value="ECO:0007669"/>
    <property type="project" value="InterPro"/>
</dbReference>
<proteinExistence type="inferred from homology"/>
<sequence>MYPGEEAFLKLYDQALAELGAVFERIDEQAVDDAVAVIAGARRIVLYGVGREGLQIKGFAMRLHHLGLEAAVVGDMTTPPVGEGDLLIVSAGPGSFSTVLGLMGEAKAAGAKTLVVTAQPNGEAAKRADHMLTIPAQTMADDVGTGVSVLPMGSLYEGAQYILFEVMVLKLRERLGISAEAMRANHTNLE</sequence>
<dbReference type="GO" id="GO:1901135">
    <property type="term" value="P:carbohydrate derivative metabolic process"/>
    <property type="evidence" value="ECO:0007669"/>
    <property type="project" value="InterPro"/>
</dbReference>
<evidence type="ECO:0000313" key="4">
    <source>
        <dbReference type="Proteomes" id="UP000239434"/>
    </source>
</evidence>
<dbReference type="PANTHER" id="PTHR43443:SF1">
    <property type="entry name" value="3-HEXULOSE-6-PHOSPHATE ISOMERASE"/>
    <property type="match status" value="1"/>
</dbReference>
<gene>
    <name evidence="3" type="ORF">C5748_15495</name>
</gene>
<dbReference type="PROSITE" id="PS51464">
    <property type="entry name" value="SIS"/>
    <property type="match status" value="1"/>
</dbReference>
<dbReference type="SUPFAM" id="SSF53697">
    <property type="entry name" value="SIS domain"/>
    <property type="match status" value="1"/>
</dbReference>
<dbReference type="Gene3D" id="3.40.50.10490">
    <property type="entry name" value="Glucose-6-phosphate isomerase like protein, domain 1"/>
    <property type="match status" value="1"/>
</dbReference>
<evidence type="ECO:0000313" key="3">
    <source>
        <dbReference type="EMBL" id="PRD42512.1"/>
    </source>
</evidence>